<protein>
    <recommendedName>
        <fullName evidence="3">Alpha-amylase</fullName>
    </recommendedName>
</protein>
<organism evidence="1 2">
    <name type="scientific">Asanoa siamensis</name>
    <dbReference type="NCBI Taxonomy" id="926357"/>
    <lineage>
        <taxon>Bacteria</taxon>
        <taxon>Bacillati</taxon>
        <taxon>Actinomycetota</taxon>
        <taxon>Actinomycetes</taxon>
        <taxon>Micromonosporales</taxon>
        <taxon>Micromonosporaceae</taxon>
        <taxon>Asanoa</taxon>
    </lineage>
</organism>
<dbReference type="SUPFAM" id="SSF49464">
    <property type="entry name" value="Carboxypeptidase regulatory domain-like"/>
    <property type="match status" value="1"/>
</dbReference>
<evidence type="ECO:0000313" key="1">
    <source>
        <dbReference type="EMBL" id="GIF78284.1"/>
    </source>
</evidence>
<proteinExistence type="predicted"/>
<dbReference type="InterPro" id="IPR008969">
    <property type="entry name" value="CarboxyPept-like_regulatory"/>
</dbReference>
<keyword evidence="2" id="KW-1185">Reference proteome</keyword>
<accession>A0ABQ4D416</accession>
<dbReference type="RefSeq" id="WP_203719113.1">
    <property type="nucleotide sequence ID" value="NZ_BONE01000130.1"/>
</dbReference>
<evidence type="ECO:0000313" key="2">
    <source>
        <dbReference type="Proteomes" id="UP000604117"/>
    </source>
</evidence>
<gene>
    <name evidence="1" type="ORF">Asi02nite_78020</name>
</gene>
<name>A0ABQ4D416_9ACTN</name>
<evidence type="ECO:0008006" key="3">
    <source>
        <dbReference type="Google" id="ProtNLM"/>
    </source>
</evidence>
<dbReference type="Proteomes" id="UP000604117">
    <property type="component" value="Unassembled WGS sequence"/>
</dbReference>
<sequence length="500" mass="51007">MVGEGQYRADPTIKARVRYETLPDAPIVKMTVTLTNTGAAGYQGYFNYMIDPDSSADNGRIPGFSGVNPGLKTSGWTGNYVYVGADAATTNGQAAHGLAWATDTPAAVGAYGYIEGLYYDAALAPGATKQFSFYHLTDYATAGGDPTGAIARWADEIDLHDPAVPDAARATGTITAAGAAVAGARVALSRGDTVVATTTTSATGRYLVKAPAGAYDVRVSRSGYQTAAGTVTVPAAGSGVADIALAPVTVEASYGKQIGAGLVEAGYGDVMLENDKLSMAIADAYDDSQLSGGTRGKPVDVAVRGMADQFDWINLPYVLATQPTGGSAWDIRTVAATDVRIVQATGDKAVVEVSGPVKGIAGLTATTTYTLKPGENFATVSTSLRNAGSSPRNVWTGDAMDHDAAGQASVIPGAGVVVPGATAAYTPTRPYIGMTGTDPQVFGLAYGTPASAFDVYAAGNWVMSRFNVDVPAGGSYTLTRKVVVTPGTDAVSILDGVSAP</sequence>
<comment type="caution">
    <text evidence="1">The sequence shown here is derived from an EMBL/GenBank/DDBJ whole genome shotgun (WGS) entry which is preliminary data.</text>
</comment>
<reference evidence="1 2" key="1">
    <citation type="submission" date="2021-01" db="EMBL/GenBank/DDBJ databases">
        <title>Whole genome shotgun sequence of Asanoa siamensis NBRC 107932.</title>
        <authorList>
            <person name="Komaki H."/>
            <person name="Tamura T."/>
        </authorList>
    </citation>
    <scope>NUCLEOTIDE SEQUENCE [LARGE SCALE GENOMIC DNA]</scope>
    <source>
        <strain evidence="1 2">NBRC 107932</strain>
    </source>
</reference>
<dbReference type="EMBL" id="BONE01000130">
    <property type="protein sequence ID" value="GIF78284.1"/>
    <property type="molecule type" value="Genomic_DNA"/>
</dbReference>
<dbReference type="Pfam" id="PF13620">
    <property type="entry name" value="CarboxypepD_reg"/>
    <property type="match status" value="1"/>
</dbReference>
<dbReference type="Gene3D" id="2.60.40.1120">
    <property type="entry name" value="Carboxypeptidase-like, regulatory domain"/>
    <property type="match status" value="1"/>
</dbReference>